<evidence type="ECO:0000256" key="2">
    <source>
        <dbReference type="ARBA" id="ARBA00009226"/>
    </source>
</evidence>
<dbReference type="InterPro" id="IPR051469">
    <property type="entry name" value="FliN/MopA/SpaO"/>
</dbReference>
<dbReference type="InterPro" id="IPR036429">
    <property type="entry name" value="SpoA-like_sf"/>
</dbReference>
<evidence type="ECO:0000313" key="9">
    <source>
        <dbReference type="EMBL" id="SVA35692.1"/>
    </source>
</evidence>
<dbReference type="GO" id="GO:0006935">
    <property type="term" value="P:chemotaxis"/>
    <property type="evidence" value="ECO:0007669"/>
    <property type="project" value="UniProtKB-KW"/>
</dbReference>
<name>A0A381V5Q0_9ZZZZ</name>
<proteinExistence type="inferred from homology"/>
<accession>A0A381V5Q0</accession>
<dbReference type="NCBIfam" id="TIGR02480">
    <property type="entry name" value="fliN"/>
    <property type="match status" value="1"/>
</dbReference>
<dbReference type="SUPFAM" id="SSF101801">
    <property type="entry name" value="Surface presentation of antigens (SPOA)"/>
    <property type="match status" value="1"/>
</dbReference>
<dbReference type="PANTHER" id="PTHR43484:SF1">
    <property type="entry name" value="FLAGELLAR MOTOR SWITCH PROTEIN FLIN"/>
    <property type="match status" value="1"/>
</dbReference>
<dbReference type="InterPro" id="IPR001172">
    <property type="entry name" value="FliN_T3SS_HrcQb"/>
</dbReference>
<dbReference type="EMBL" id="UINC01007924">
    <property type="protein sequence ID" value="SVA35692.1"/>
    <property type="molecule type" value="Genomic_DNA"/>
</dbReference>
<dbReference type="GO" id="GO:0005886">
    <property type="term" value="C:plasma membrane"/>
    <property type="evidence" value="ECO:0007669"/>
    <property type="project" value="UniProtKB-SubCell"/>
</dbReference>
<sequence length="175" mass="19071">MANEEVQEEQEKNEAANAEDDMDSLMDELEEQQAQPENIEGSEDLSSLVTDKAAATDENLDQMLESASDSSTPEAEVSSDEEGVDLKLLLDMPLTMTFEVGRAKMSISNLLSLGQGSVLDLHRLVGEDLDILVNGKLIAQGEVVISNEKFCAKITNVIPPEERVKKMAGMDKSNL</sequence>
<feature type="region of interest" description="Disordered" evidence="7">
    <location>
        <begin position="1"/>
        <end position="80"/>
    </location>
</feature>
<dbReference type="GO" id="GO:0003774">
    <property type="term" value="F:cytoskeletal motor activity"/>
    <property type="evidence" value="ECO:0007669"/>
    <property type="project" value="InterPro"/>
</dbReference>
<evidence type="ECO:0000256" key="3">
    <source>
        <dbReference type="ARBA" id="ARBA00022475"/>
    </source>
</evidence>
<dbReference type="Pfam" id="PF01052">
    <property type="entry name" value="FliMN_C"/>
    <property type="match status" value="1"/>
</dbReference>
<dbReference type="Gene3D" id="2.30.330.10">
    <property type="entry name" value="SpoA-like"/>
    <property type="match status" value="1"/>
</dbReference>
<feature type="domain" description="Flagellar motor switch protein FliN-like C-terminal" evidence="8">
    <location>
        <begin position="88"/>
        <end position="158"/>
    </location>
</feature>
<evidence type="ECO:0000256" key="5">
    <source>
        <dbReference type="ARBA" id="ARBA00022779"/>
    </source>
</evidence>
<dbReference type="GO" id="GO:0071973">
    <property type="term" value="P:bacterial-type flagellum-dependent cell motility"/>
    <property type="evidence" value="ECO:0007669"/>
    <property type="project" value="InterPro"/>
</dbReference>
<dbReference type="GO" id="GO:0009425">
    <property type="term" value="C:bacterial-type flagellum basal body"/>
    <property type="evidence" value="ECO:0007669"/>
    <property type="project" value="InterPro"/>
</dbReference>
<dbReference type="PRINTS" id="PR00956">
    <property type="entry name" value="FLGMOTORFLIN"/>
</dbReference>
<organism evidence="9">
    <name type="scientific">marine metagenome</name>
    <dbReference type="NCBI Taxonomy" id="408172"/>
    <lineage>
        <taxon>unclassified sequences</taxon>
        <taxon>metagenomes</taxon>
        <taxon>ecological metagenomes</taxon>
    </lineage>
</organism>
<gene>
    <name evidence="9" type="ORF">METZ01_LOCUS88546</name>
</gene>
<evidence type="ECO:0000256" key="4">
    <source>
        <dbReference type="ARBA" id="ARBA00022500"/>
    </source>
</evidence>
<dbReference type="PANTHER" id="PTHR43484">
    <property type="match status" value="1"/>
</dbReference>
<protein>
    <recommendedName>
        <fullName evidence="8">Flagellar motor switch protein FliN-like C-terminal domain-containing protein</fullName>
    </recommendedName>
</protein>
<dbReference type="InterPro" id="IPR001543">
    <property type="entry name" value="FliN-like_C"/>
</dbReference>
<comment type="subcellular location">
    <subcellularLocation>
        <location evidence="1">Cell membrane</location>
        <topology evidence="1">Peripheral membrane protein</topology>
        <orientation evidence="1">Cytoplasmic side</orientation>
    </subcellularLocation>
</comment>
<evidence type="ECO:0000256" key="1">
    <source>
        <dbReference type="ARBA" id="ARBA00004413"/>
    </source>
</evidence>
<reference evidence="9" key="1">
    <citation type="submission" date="2018-05" db="EMBL/GenBank/DDBJ databases">
        <authorList>
            <person name="Lanie J.A."/>
            <person name="Ng W.-L."/>
            <person name="Kazmierczak K.M."/>
            <person name="Andrzejewski T.M."/>
            <person name="Davidsen T.M."/>
            <person name="Wayne K.J."/>
            <person name="Tettelin H."/>
            <person name="Glass J.I."/>
            <person name="Rusch D."/>
            <person name="Podicherti R."/>
            <person name="Tsui H.-C.T."/>
            <person name="Winkler M.E."/>
        </authorList>
    </citation>
    <scope>NUCLEOTIDE SEQUENCE</scope>
</reference>
<evidence type="ECO:0000256" key="7">
    <source>
        <dbReference type="SAM" id="MobiDB-lite"/>
    </source>
</evidence>
<evidence type="ECO:0000256" key="6">
    <source>
        <dbReference type="ARBA" id="ARBA00023136"/>
    </source>
</evidence>
<dbReference type="InterPro" id="IPR012826">
    <property type="entry name" value="FliN"/>
</dbReference>
<evidence type="ECO:0000259" key="8">
    <source>
        <dbReference type="Pfam" id="PF01052"/>
    </source>
</evidence>
<keyword evidence="5" id="KW-0283">Flagellar rotation</keyword>
<comment type="similarity">
    <text evidence="2">Belongs to the FliN/MopA/SpaO family.</text>
</comment>
<feature type="compositionally biased region" description="Acidic residues" evidence="7">
    <location>
        <begin position="17"/>
        <end position="31"/>
    </location>
</feature>
<keyword evidence="4" id="KW-0145">Chemotaxis</keyword>
<keyword evidence="3" id="KW-1003">Cell membrane</keyword>
<keyword evidence="6" id="KW-0472">Membrane</keyword>
<dbReference type="AlphaFoldDB" id="A0A381V5Q0"/>